<dbReference type="Proteomes" id="UP000029917">
    <property type="component" value="Unassembled WGS sequence"/>
</dbReference>
<dbReference type="Gene3D" id="3.40.50.970">
    <property type="match status" value="1"/>
</dbReference>
<evidence type="ECO:0000259" key="12">
    <source>
        <dbReference type="SMART" id="SM00861"/>
    </source>
</evidence>
<dbReference type="SUPFAM" id="SSF52518">
    <property type="entry name" value="Thiamin diphosphate-binding fold (THDP-binding)"/>
    <property type="match status" value="2"/>
</dbReference>
<dbReference type="InterPro" id="IPR001017">
    <property type="entry name" value="DH_E1"/>
</dbReference>
<organism evidence="13 14">
    <name type="scientific">Paracoccus sphaerophysae</name>
    <dbReference type="NCBI Taxonomy" id="690417"/>
    <lineage>
        <taxon>Bacteria</taxon>
        <taxon>Pseudomonadati</taxon>
        <taxon>Pseudomonadota</taxon>
        <taxon>Alphaproteobacteria</taxon>
        <taxon>Rhodobacterales</taxon>
        <taxon>Paracoccaceae</taxon>
        <taxon>Paracoccus</taxon>
    </lineage>
</organism>
<dbReference type="CDD" id="cd02016">
    <property type="entry name" value="TPP_E1_OGDC_like"/>
    <property type="match status" value="1"/>
</dbReference>
<evidence type="ECO:0000256" key="10">
    <source>
        <dbReference type="ARBA" id="ARBA00030680"/>
    </source>
</evidence>
<evidence type="ECO:0000256" key="3">
    <source>
        <dbReference type="ARBA" id="ARBA00006936"/>
    </source>
</evidence>
<dbReference type="GO" id="GO:0005829">
    <property type="term" value="C:cytosol"/>
    <property type="evidence" value="ECO:0007669"/>
    <property type="project" value="TreeGrafter"/>
</dbReference>
<evidence type="ECO:0000256" key="8">
    <source>
        <dbReference type="ARBA" id="ARBA00023052"/>
    </source>
</evidence>
<evidence type="ECO:0000256" key="5">
    <source>
        <dbReference type="ARBA" id="ARBA00012280"/>
    </source>
</evidence>
<comment type="function">
    <text evidence="2">E1 component of the 2-oxoglutarate dehydrogenase (OGDH) complex which catalyzes the decarboxylation of 2-oxoglutarate, the first step in the conversion of 2-oxoglutarate to succinyl-CoA and CO(2).</text>
</comment>
<keyword evidence="14" id="KW-1185">Reference proteome</keyword>
<name>A0A099EUJ9_9RHOB</name>
<evidence type="ECO:0000256" key="4">
    <source>
        <dbReference type="ARBA" id="ARBA00011301"/>
    </source>
</evidence>
<evidence type="ECO:0000256" key="7">
    <source>
        <dbReference type="ARBA" id="ARBA00023002"/>
    </source>
</evidence>
<dbReference type="EC" id="1.2.4.2" evidence="5"/>
<dbReference type="GO" id="GO:0045252">
    <property type="term" value="C:oxoglutarate dehydrogenase complex"/>
    <property type="evidence" value="ECO:0007669"/>
    <property type="project" value="TreeGrafter"/>
</dbReference>
<dbReference type="Pfam" id="PF02779">
    <property type="entry name" value="Transket_pyr"/>
    <property type="match status" value="1"/>
</dbReference>
<dbReference type="PANTHER" id="PTHR23152:SF4">
    <property type="entry name" value="2-OXOADIPATE DEHYDROGENASE COMPLEX COMPONENT E1"/>
    <property type="match status" value="1"/>
</dbReference>
<dbReference type="NCBIfam" id="NF008907">
    <property type="entry name" value="PRK12270.1"/>
    <property type="match status" value="1"/>
</dbReference>
<keyword evidence="8" id="KW-0786">Thiamine pyrophosphate</keyword>
<comment type="catalytic activity">
    <reaction evidence="11">
        <text>N(6)-[(R)-lipoyl]-L-lysyl-[protein] + 2-oxoglutarate + H(+) = N(6)-[(R)-S(8)-succinyldihydrolipoyl]-L-lysyl-[protein] + CO2</text>
        <dbReference type="Rhea" id="RHEA:12188"/>
        <dbReference type="Rhea" id="RHEA-COMP:10474"/>
        <dbReference type="Rhea" id="RHEA-COMP:20092"/>
        <dbReference type="ChEBI" id="CHEBI:15378"/>
        <dbReference type="ChEBI" id="CHEBI:16526"/>
        <dbReference type="ChEBI" id="CHEBI:16810"/>
        <dbReference type="ChEBI" id="CHEBI:83099"/>
        <dbReference type="ChEBI" id="CHEBI:83120"/>
        <dbReference type="EC" id="1.2.4.2"/>
    </reaction>
</comment>
<evidence type="ECO:0000256" key="9">
    <source>
        <dbReference type="ARBA" id="ARBA00023152"/>
    </source>
</evidence>
<reference evidence="13 14" key="2">
    <citation type="submission" date="2014-10" db="EMBL/GenBank/DDBJ databases">
        <title>Paracoccus sanguinis sp. nov., isolated from clinical specimens of New York State patients.</title>
        <authorList>
            <person name="Mingle L.A."/>
            <person name="Cole J.A."/>
            <person name="Lapierre P."/>
            <person name="Musser K.A."/>
        </authorList>
    </citation>
    <scope>NUCLEOTIDE SEQUENCE [LARGE SCALE GENOMIC DNA]</scope>
    <source>
        <strain evidence="13 14">HAMBI 3106</strain>
    </source>
</reference>
<dbReference type="InterPro" id="IPR042179">
    <property type="entry name" value="KGD_C_sf"/>
</dbReference>
<reference evidence="13 14" key="1">
    <citation type="submission" date="2014-09" db="EMBL/GenBank/DDBJ databases">
        <authorList>
            <person name="McGinnis J.M."/>
            <person name="Wolfgang W.J."/>
        </authorList>
    </citation>
    <scope>NUCLEOTIDE SEQUENCE [LARGE SCALE GENOMIC DNA]</scope>
    <source>
        <strain evidence="13 14">HAMBI 3106</strain>
    </source>
</reference>
<keyword evidence="7 13" id="KW-0560">Oxidoreductase</keyword>
<dbReference type="STRING" id="690417.IC63_16435"/>
<dbReference type="PIRSF" id="PIRSF000157">
    <property type="entry name" value="Oxoglu_dh_E1"/>
    <property type="match status" value="1"/>
</dbReference>
<gene>
    <name evidence="13" type="primary">sucA</name>
    <name evidence="13" type="ORF">IC63_16435</name>
</gene>
<dbReference type="GO" id="GO:0006096">
    <property type="term" value="P:glycolytic process"/>
    <property type="evidence" value="ECO:0007669"/>
    <property type="project" value="UniProtKB-KW"/>
</dbReference>
<evidence type="ECO:0000256" key="11">
    <source>
        <dbReference type="ARBA" id="ARBA00051911"/>
    </source>
</evidence>
<dbReference type="InterPro" id="IPR032106">
    <property type="entry name" value="2-oxogl_dehyd_N"/>
</dbReference>
<evidence type="ECO:0000256" key="2">
    <source>
        <dbReference type="ARBA" id="ARBA00003906"/>
    </source>
</evidence>
<comment type="caution">
    <text evidence="13">The sequence shown here is derived from an EMBL/GenBank/DDBJ whole genome shotgun (WGS) entry which is preliminary data.</text>
</comment>
<dbReference type="AlphaFoldDB" id="A0A099EUJ9"/>
<dbReference type="GO" id="GO:0006099">
    <property type="term" value="P:tricarboxylic acid cycle"/>
    <property type="evidence" value="ECO:0007669"/>
    <property type="project" value="TreeGrafter"/>
</dbReference>
<dbReference type="Pfam" id="PF16870">
    <property type="entry name" value="OxoGdeHyase_C"/>
    <property type="match status" value="1"/>
</dbReference>
<evidence type="ECO:0000313" key="14">
    <source>
        <dbReference type="Proteomes" id="UP000029917"/>
    </source>
</evidence>
<dbReference type="Gene3D" id="3.40.50.11610">
    <property type="entry name" value="Multifunctional 2-oxoglutarate metabolism enzyme, C-terminal domain"/>
    <property type="match status" value="1"/>
</dbReference>
<keyword evidence="9" id="KW-0324">Glycolysis</keyword>
<evidence type="ECO:0000256" key="6">
    <source>
        <dbReference type="ARBA" id="ARBA00013321"/>
    </source>
</evidence>
<dbReference type="Gene3D" id="1.10.287.1150">
    <property type="entry name" value="TPP helical domain"/>
    <property type="match status" value="1"/>
</dbReference>
<dbReference type="InterPro" id="IPR011603">
    <property type="entry name" value="2oxoglutarate_DH_E1"/>
</dbReference>
<evidence type="ECO:0000313" key="13">
    <source>
        <dbReference type="EMBL" id="KGJ01676.1"/>
    </source>
</evidence>
<dbReference type="Pfam" id="PF16078">
    <property type="entry name" value="2-oxogl_dehyd_N"/>
    <property type="match status" value="1"/>
</dbReference>
<dbReference type="RefSeq" id="WP_036722312.1">
    <property type="nucleotide sequence ID" value="NZ_JRKS01000097.1"/>
</dbReference>
<dbReference type="OrthoDB" id="9759785at2"/>
<proteinExistence type="inferred from homology"/>
<dbReference type="PANTHER" id="PTHR23152">
    <property type="entry name" value="2-OXOGLUTARATE DEHYDROGENASE"/>
    <property type="match status" value="1"/>
</dbReference>
<dbReference type="FunFam" id="3.40.50.12470:FF:000009">
    <property type="entry name" value="2-oxoglutarate dehydrogenase E1 component"/>
    <property type="match status" value="1"/>
</dbReference>
<dbReference type="InterPro" id="IPR031717">
    <property type="entry name" value="ODO-1/KGD_C"/>
</dbReference>
<sequence>MNDQSPNDAFRDSSFLQGANAAYVEQLYGQWANDPSAVDEAWDEYFRGLGDSEQTVTREAKGASWRRADWPPMPADENTAALTGEWPMASEATAKAAIKAVTEKAGEKGVTLTDEQLQRAVLDSVRAVQLIRAYRIRGHLHADLDPLGMREMPPLGELDPATYGFTASDMDRPIFIDNMLGLQVASMRQIVEIMKRTYCGTFALQFMHISDPEQAAWLKERIEGYGKEIAFTREGRRAILNKLVEAEGFEKFLHVKYMGTKRFGLDGGEALIPAMEQIIKRGGALGARDVVIGMPHRGRLSVLANVMGKPYRAIFHEFQGGSYKPEDVDGSGDVKYHLGASSDRDFDGNSVHLSLTANPSHLEAVNPVVLGKVRAKQDQLSDTQDRISVIPVLLHGDAAFAGQGVVAECLQLSGIRGHRTGGTIHIIVNNQIGFTTAPHFSRTSPYPTDIALMVEAPIFHVNGDDPEAVVHAAKVATEFRQKFHKDVVIDIFCYRRFGHNEGDEPMFTNPAMYKQIKGHKTTLQLYTERLVKDGLIPEGEIEDMKAAFQAHLNEEFEVGKNFKPNKADWLDGKWSGLSPEGEEYTPGKTGISAETMAEIGQALTRAPDGFDIHKTVGRLIEAKKAMFESGTGFDWATGEALAFGSLLIEGHPVRLSGQDSTRGTFSQRHSAFIDQTTEERHYPLNHIRGGQARYEVIDSMLSEYAVLGFEYGYSLAEPNALTLWEAQFGDFANGAQIMFDQFISSGEKKWLRMSGLTVLMPHGFEGQGPEHSSARLERWLQMSAEDNWIVANLTTPANYFHILRRQIHRPFRKPLILMTPKSLLRHPLAVSRAEDFQTGSTFHRVLGDDADRGNSDFSLAADDQIRRVVICSGKVYYDLLAKRNEEGLKDVYILRLEQFYPFPAQSLSKELARFKDAEVIWCQEEPKNQGGWTFVEPNIEWVLNRIGAKHGRPAYAGRAAAASVATGLASRHKLEQDTLVAEALGIGAR</sequence>
<dbReference type="GO" id="GO:0004591">
    <property type="term" value="F:oxoglutarate dehydrogenase (succinyl-transferring) activity"/>
    <property type="evidence" value="ECO:0007669"/>
    <property type="project" value="UniProtKB-EC"/>
</dbReference>
<comment type="cofactor">
    <cofactor evidence="1">
        <name>thiamine diphosphate</name>
        <dbReference type="ChEBI" id="CHEBI:58937"/>
    </cofactor>
</comment>
<protein>
    <recommendedName>
        <fullName evidence="6">2-oxoglutarate dehydrogenase E1 component</fullName>
        <ecNumber evidence="5">1.2.4.2</ecNumber>
    </recommendedName>
    <alternativeName>
        <fullName evidence="10">Alpha-ketoglutarate dehydrogenase</fullName>
    </alternativeName>
</protein>
<comment type="similarity">
    <text evidence="3">Belongs to the alpha-ketoglutarate dehydrogenase family.</text>
</comment>
<comment type="subunit">
    <text evidence="4">Homodimer. Part of the 2-oxoglutarate dehydrogenase (OGDH) complex composed of E1 (2-oxoglutarate dehydrogenase), E2 (dihydrolipoamide succinyltransferase) and E3 (dihydrolipoamide dehydrogenase); the complex contains multiple copies of the three enzymatic components (E1, E2 and E3).</text>
</comment>
<dbReference type="Pfam" id="PF00676">
    <property type="entry name" value="E1_dh"/>
    <property type="match status" value="1"/>
</dbReference>
<dbReference type="GO" id="GO:0030976">
    <property type="term" value="F:thiamine pyrophosphate binding"/>
    <property type="evidence" value="ECO:0007669"/>
    <property type="project" value="InterPro"/>
</dbReference>
<dbReference type="EMBL" id="JRKS01000097">
    <property type="protein sequence ID" value="KGJ01676.1"/>
    <property type="molecule type" value="Genomic_DNA"/>
</dbReference>
<dbReference type="NCBIfam" id="TIGR00239">
    <property type="entry name" value="2oxo_dh_E1"/>
    <property type="match status" value="1"/>
</dbReference>
<dbReference type="NCBIfam" id="NF006914">
    <property type="entry name" value="PRK09404.1"/>
    <property type="match status" value="1"/>
</dbReference>
<accession>A0A099EUJ9</accession>
<feature type="domain" description="Transketolase-like pyrimidine-binding" evidence="12">
    <location>
        <begin position="633"/>
        <end position="826"/>
    </location>
</feature>
<dbReference type="Gene3D" id="3.40.50.12470">
    <property type="match status" value="1"/>
</dbReference>
<dbReference type="InterPro" id="IPR005475">
    <property type="entry name" value="Transketolase-like_Pyr-bd"/>
</dbReference>
<evidence type="ECO:0000256" key="1">
    <source>
        <dbReference type="ARBA" id="ARBA00001964"/>
    </source>
</evidence>
<dbReference type="SMART" id="SM00861">
    <property type="entry name" value="Transket_pyr"/>
    <property type="match status" value="1"/>
</dbReference>
<dbReference type="InterPro" id="IPR029061">
    <property type="entry name" value="THDP-binding"/>
</dbReference>